<reference evidence="2 3" key="1">
    <citation type="submission" date="2023-01" db="EMBL/GenBank/DDBJ databases">
        <authorList>
            <person name="Kreplak J."/>
        </authorList>
    </citation>
    <scope>NUCLEOTIDE SEQUENCE [LARGE SCALE GENOMIC DNA]</scope>
</reference>
<evidence type="ECO:0000256" key="1">
    <source>
        <dbReference type="SAM" id="MobiDB-lite"/>
    </source>
</evidence>
<dbReference type="EMBL" id="OX451736">
    <property type="protein sequence ID" value="CAI8589982.1"/>
    <property type="molecule type" value="Genomic_DNA"/>
</dbReference>
<accession>A0AAV0Z109</accession>
<evidence type="ECO:0000313" key="2">
    <source>
        <dbReference type="EMBL" id="CAI8589982.1"/>
    </source>
</evidence>
<protein>
    <submittedName>
        <fullName evidence="2">Uncharacterized protein</fullName>
    </submittedName>
</protein>
<evidence type="ECO:0000313" key="3">
    <source>
        <dbReference type="Proteomes" id="UP001157006"/>
    </source>
</evidence>
<dbReference type="Proteomes" id="UP001157006">
    <property type="component" value="Chromosome 1L"/>
</dbReference>
<gene>
    <name evidence="2" type="ORF">VFH_I419800</name>
</gene>
<name>A0AAV0Z109_VICFA</name>
<proteinExistence type="predicted"/>
<keyword evidence="3" id="KW-1185">Reference proteome</keyword>
<feature type="region of interest" description="Disordered" evidence="1">
    <location>
        <begin position="39"/>
        <end position="66"/>
    </location>
</feature>
<sequence>MTPTIQQSIPPVNGALNYQGHPRTLVPNVSKVVNKEKYSVPSQTSTVDIKPSGRNELPEGAPPGMGVPVQYNNMMSIPVLPQCLHQPPVHQPLSSHSLPLLPRPPLNQPSSPHSSFVFFTLCTKMEPNINNFVLGSSSSI</sequence>
<dbReference type="AlphaFoldDB" id="A0AAV0Z109"/>
<organism evidence="2 3">
    <name type="scientific">Vicia faba</name>
    <name type="common">Broad bean</name>
    <name type="synonym">Faba vulgaris</name>
    <dbReference type="NCBI Taxonomy" id="3906"/>
    <lineage>
        <taxon>Eukaryota</taxon>
        <taxon>Viridiplantae</taxon>
        <taxon>Streptophyta</taxon>
        <taxon>Embryophyta</taxon>
        <taxon>Tracheophyta</taxon>
        <taxon>Spermatophyta</taxon>
        <taxon>Magnoliopsida</taxon>
        <taxon>eudicotyledons</taxon>
        <taxon>Gunneridae</taxon>
        <taxon>Pentapetalae</taxon>
        <taxon>rosids</taxon>
        <taxon>fabids</taxon>
        <taxon>Fabales</taxon>
        <taxon>Fabaceae</taxon>
        <taxon>Papilionoideae</taxon>
        <taxon>50 kb inversion clade</taxon>
        <taxon>NPAAA clade</taxon>
        <taxon>Hologalegina</taxon>
        <taxon>IRL clade</taxon>
        <taxon>Fabeae</taxon>
        <taxon>Vicia</taxon>
    </lineage>
</organism>